<organism evidence="2 3">
    <name type="scientific">Tahibacter soli</name>
    <dbReference type="NCBI Taxonomy" id="2983605"/>
    <lineage>
        <taxon>Bacteria</taxon>
        <taxon>Pseudomonadati</taxon>
        <taxon>Pseudomonadota</taxon>
        <taxon>Gammaproteobacteria</taxon>
        <taxon>Lysobacterales</taxon>
        <taxon>Rhodanobacteraceae</taxon>
        <taxon>Tahibacter</taxon>
    </lineage>
</organism>
<feature type="transmembrane region" description="Helical" evidence="1">
    <location>
        <begin position="39"/>
        <end position="57"/>
    </location>
</feature>
<feature type="transmembrane region" description="Helical" evidence="1">
    <location>
        <begin position="62"/>
        <end position="80"/>
    </location>
</feature>
<reference evidence="2" key="1">
    <citation type="submission" date="2023-02" db="EMBL/GenBank/DDBJ databases">
        <title>Tahibacter soli sp. nov. isolated from soil.</title>
        <authorList>
            <person name="Baek J.H."/>
            <person name="Lee J.K."/>
            <person name="Choi D.G."/>
            <person name="Jeon C.O."/>
        </authorList>
    </citation>
    <scope>NUCLEOTIDE SEQUENCE</scope>
    <source>
        <strain evidence="2">BL</strain>
    </source>
</reference>
<keyword evidence="1" id="KW-0812">Transmembrane</keyword>
<feature type="transmembrane region" description="Helical" evidence="1">
    <location>
        <begin position="86"/>
        <end position="108"/>
    </location>
</feature>
<keyword evidence="1" id="KW-1133">Transmembrane helix</keyword>
<evidence type="ECO:0000313" key="2">
    <source>
        <dbReference type="EMBL" id="MDC8013325.1"/>
    </source>
</evidence>
<evidence type="ECO:0000256" key="1">
    <source>
        <dbReference type="SAM" id="Phobius"/>
    </source>
</evidence>
<name>A0A9X3YLB3_9GAMM</name>
<feature type="transmembrane region" description="Helical" evidence="1">
    <location>
        <begin position="12"/>
        <end position="33"/>
    </location>
</feature>
<protein>
    <submittedName>
        <fullName evidence="2">Xanthomonadin biosynthesis protein</fullName>
    </submittedName>
</protein>
<proteinExistence type="predicted"/>
<evidence type="ECO:0000313" key="3">
    <source>
        <dbReference type="Proteomes" id="UP001139971"/>
    </source>
</evidence>
<sequence length="244" mass="25892">MSAKNPATGAAWPRRVFVLLLCAYPPLLVLSLWLHRGVLSAAAGLVLISLLLWPGLVGGKRLAWALWLAAVAGGALLARYDHAALGLMLLPVAINAAVAWLFGASLAADSEPLVARAIVALEGDDRLAQPGVARYARSLTLAWTLLLGMQALMLLAGAVLAAPGGALDLAGVASPLPVPADAVIGYGHLGGYLVVGGFFVLEFAWRQWHLRHLPHPTAREFFHNLAKNWTRLLHARPAERSTEP</sequence>
<dbReference type="EMBL" id="JAOVZO020000017">
    <property type="protein sequence ID" value="MDC8013325.1"/>
    <property type="molecule type" value="Genomic_DNA"/>
</dbReference>
<comment type="caution">
    <text evidence="2">The sequence shown here is derived from an EMBL/GenBank/DDBJ whole genome shotgun (WGS) entry which is preliminary data.</text>
</comment>
<dbReference type="RefSeq" id="WP_263545534.1">
    <property type="nucleotide sequence ID" value="NZ_JAOVZO020000017.1"/>
</dbReference>
<dbReference type="Proteomes" id="UP001139971">
    <property type="component" value="Unassembled WGS sequence"/>
</dbReference>
<keyword evidence="1" id="KW-0472">Membrane</keyword>
<feature type="transmembrane region" description="Helical" evidence="1">
    <location>
        <begin position="183"/>
        <end position="205"/>
    </location>
</feature>
<dbReference type="AlphaFoldDB" id="A0A9X3YLB3"/>
<accession>A0A9X3YLB3</accession>
<gene>
    <name evidence="2" type="ORF">OD750_012320</name>
</gene>
<feature type="transmembrane region" description="Helical" evidence="1">
    <location>
        <begin position="141"/>
        <end position="163"/>
    </location>
</feature>
<keyword evidence="3" id="KW-1185">Reference proteome</keyword>